<feature type="domain" description="ABC transmembrane type-2" evidence="11">
    <location>
        <begin position="67"/>
        <end position="287"/>
    </location>
</feature>
<evidence type="ECO:0000256" key="1">
    <source>
        <dbReference type="ARBA" id="ARBA00004429"/>
    </source>
</evidence>
<evidence type="ECO:0000256" key="10">
    <source>
        <dbReference type="SAM" id="MobiDB-lite"/>
    </source>
</evidence>
<feature type="transmembrane region" description="Helical" evidence="9">
    <location>
        <begin position="213"/>
        <end position="231"/>
    </location>
</feature>
<name>A0A5C5X131_9BACT</name>
<sequence>MSTIADTTESVAAGASRPAGSEPEHVTIIEARKGLQLFDWKELVAYRDLFRFLIWRQIKVRYAQSAIGIGWAVIQPLFSMVLFTIVFGRLAKIDSDGVPYALFSLAALLPWTYFSNAISDGVASLVSEANMLRKIYFPRLLLPLSAVVAKLVDFGIAAVMMVLLMIYYQHLPGPEILILPLLIVLMVVTASGVSVWLTALAVQYRDVKHAMTFLIQLGMYASPVVYPTSLIPEKFQLLYALNPMVGVIEGYRSALLGSQPIPWSLLAVGTASASVLMLTGLAFFRSKEKVFADVA</sequence>
<dbReference type="GO" id="GO:0015920">
    <property type="term" value="P:lipopolysaccharide transport"/>
    <property type="evidence" value="ECO:0007669"/>
    <property type="project" value="TreeGrafter"/>
</dbReference>
<dbReference type="GO" id="GO:0140359">
    <property type="term" value="F:ABC-type transporter activity"/>
    <property type="evidence" value="ECO:0007669"/>
    <property type="project" value="InterPro"/>
</dbReference>
<evidence type="ECO:0000256" key="8">
    <source>
        <dbReference type="ARBA" id="ARBA00023136"/>
    </source>
</evidence>
<dbReference type="PROSITE" id="PS51012">
    <property type="entry name" value="ABC_TM2"/>
    <property type="match status" value="1"/>
</dbReference>
<organism evidence="12 13">
    <name type="scientific">Allorhodopirellula solitaria</name>
    <dbReference type="NCBI Taxonomy" id="2527987"/>
    <lineage>
        <taxon>Bacteria</taxon>
        <taxon>Pseudomonadati</taxon>
        <taxon>Planctomycetota</taxon>
        <taxon>Planctomycetia</taxon>
        <taxon>Pirellulales</taxon>
        <taxon>Pirellulaceae</taxon>
        <taxon>Allorhodopirellula</taxon>
    </lineage>
</organism>
<dbReference type="RefSeq" id="WP_146393571.1">
    <property type="nucleotide sequence ID" value="NZ_SJPK01000021.1"/>
</dbReference>
<feature type="compositionally biased region" description="Polar residues" evidence="10">
    <location>
        <begin position="1"/>
        <end position="10"/>
    </location>
</feature>
<evidence type="ECO:0000259" key="11">
    <source>
        <dbReference type="PROSITE" id="PS51012"/>
    </source>
</evidence>
<comment type="similarity">
    <text evidence="2 9">Belongs to the ABC-2 integral membrane protein family.</text>
</comment>
<comment type="subcellular location">
    <subcellularLocation>
        <location evidence="1">Cell inner membrane</location>
        <topology evidence="1">Multi-pass membrane protein</topology>
    </subcellularLocation>
    <subcellularLocation>
        <location evidence="9">Cell membrane</location>
        <topology evidence="9">Multi-pass membrane protein</topology>
    </subcellularLocation>
</comment>
<gene>
    <name evidence="12" type="primary">tagG_2</name>
    <name evidence="12" type="ORF">CA85_47630</name>
</gene>
<keyword evidence="4 9" id="KW-1003">Cell membrane</keyword>
<proteinExistence type="inferred from homology"/>
<evidence type="ECO:0000256" key="4">
    <source>
        <dbReference type="ARBA" id="ARBA00022475"/>
    </source>
</evidence>
<keyword evidence="7 9" id="KW-1133">Transmembrane helix</keyword>
<comment type="caution">
    <text evidence="12">The sequence shown here is derived from an EMBL/GenBank/DDBJ whole genome shotgun (WGS) entry which is preliminary data.</text>
</comment>
<keyword evidence="8 9" id="KW-0472">Membrane</keyword>
<keyword evidence="13" id="KW-1185">Reference proteome</keyword>
<feature type="transmembrane region" description="Helical" evidence="9">
    <location>
        <begin position="66"/>
        <end position="88"/>
    </location>
</feature>
<evidence type="ECO:0000313" key="13">
    <source>
        <dbReference type="Proteomes" id="UP000318053"/>
    </source>
</evidence>
<dbReference type="PANTHER" id="PTHR30413:SF8">
    <property type="entry name" value="TRANSPORT PERMEASE PROTEIN"/>
    <property type="match status" value="1"/>
</dbReference>
<dbReference type="GO" id="GO:0005886">
    <property type="term" value="C:plasma membrane"/>
    <property type="evidence" value="ECO:0007669"/>
    <property type="project" value="UniProtKB-SubCell"/>
</dbReference>
<feature type="transmembrane region" description="Helical" evidence="9">
    <location>
        <begin position="140"/>
        <end position="170"/>
    </location>
</feature>
<keyword evidence="5" id="KW-0997">Cell inner membrane</keyword>
<keyword evidence="3 9" id="KW-0813">Transport</keyword>
<evidence type="ECO:0000256" key="7">
    <source>
        <dbReference type="ARBA" id="ARBA00022989"/>
    </source>
</evidence>
<dbReference type="InterPro" id="IPR047817">
    <property type="entry name" value="ABC2_TM_bact-type"/>
</dbReference>
<evidence type="ECO:0000256" key="2">
    <source>
        <dbReference type="ARBA" id="ARBA00007783"/>
    </source>
</evidence>
<dbReference type="PANTHER" id="PTHR30413">
    <property type="entry name" value="INNER MEMBRANE TRANSPORT PERMEASE"/>
    <property type="match status" value="1"/>
</dbReference>
<feature type="transmembrane region" description="Helical" evidence="9">
    <location>
        <begin position="261"/>
        <end position="284"/>
    </location>
</feature>
<reference evidence="12 13" key="1">
    <citation type="submission" date="2019-02" db="EMBL/GenBank/DDBJ databases">
        <title>Deep-cultivation of Planctomycetes and their phenomic and genomic characterization uncovers novel biology.</title>
        <authorList>
            <person name="Wiegand S."/>
            <person name="Jogler M."/>
            <person name="Boedeker C."/>
            <person name="Pinto D."/>
            <person name="Vollmers J."/>
            <person name="Rivas-Marin E."/>
            <person name="Kohn T."/>
            <person name="Peeters S.H."/>
            <person name="Heuer A."/>
            <person name="Rast P."/>
            <person name="Oberbeckmann S."/>
            <person name="Bunk B."/>
            <person name="Jeske O."/>
            <person name="Meyerdierks A."/>
            <person name="Storesund J.E."/>
            <person name="Kallscheuer N."/>
            <person name="Luecker S."/>
            <person name="Lage O.M."/>
            <person name="Pohl T."/>
            <person name="Merkel B.J."/>
            <person name="Hornburger P."/>
            <person name="Mueller R.-W."/>
            <person name="Bruemmer F."/>
            <person name="Labrenz M."/>
            <person name="Spormann A.M."/>
            <person name="Op Den Camp H."/>
            <person name="Overmann J."/>
            <person name="Amann R."/>
            <person name="Jetten M.S.M."/>
            <person name="Mascher T."/>
            <person name="Medema M.H."/>
            <person name="Devos D.P."/>
            <person name="Kaster A.-K."/>
            <person name="Ovreas L."/>
            <person name="Rohde M."/>
            <person name="Galperin M.Y."/>
            <person name="Jogler C."/>
        </authorList>
    </citation>
    <scope>NUCLEOTIDE SEQUENCE [LARGE SCALE GENOMIC DNA]</scope>
    <source>
        <strain evidence="12 13">CA85</strain>
    </source>
</reference>
<evidence type="ECO:0000313" key="12">
    <source>
        <dbReference type="EMBL" id="TWT55865.1"/>
    </source>
</evidence>
<keyword evidence="6 9" id="KW-0812">Transmembrane</keyword>
<accession>A0A5C5X131</accession>
<dbReference type="Proteomes" id="UP000318053">
    <property type="component" value="Unassembled WGS sequence"/>
</dbReference>
<feature type="transmembrane region" description="Helical" evidence="9">
    <location>
        <begin position="100"/>
        <end position="119"/>
    </location>
</feature>
<evidence type="ECO:0000256" key="5">
    <source>
        <dbReference type="ARBA" id="ARBA00022519"/>
    </source>
</evidence>
<evidence type="ECO:0000256" key="9">
    <source>
        <dbReference type="RuleBase" id="RU361157"/>
    </source>
</evidence>
<feature type="transmembrane region" description="Helical" evidence="9">
    <location>
        <begin position="176"/>
        <end position="201"/>
    </location>
</feature>
<dbReference type="AlphaFoldDB" id="A0A5C5X131"/>
<protein>
    <recommendedName>
        <fullName evidence="9">Transport permease protein</fullName>
    </recommendedName>
</protein>
<dbReference type="OrthoDB" id="9786910at2"/>
<dbReference type="Pfam" id="PF01061">
    <property type="entry name" value="ABC2_membrane"/>
    <property type="match status" value="1"/>
</dbReference>
<evidence type="ECO:0000256" key="6">
    <source>
        <dbReference type="ARBA" id="ARBA00022692"/>
    </source>
</evidence>
<dbReference type="EMBL" id="SJPK01000021">
    <property type="protein sequence ID" value="TWT55865.1"/>
    <property type="molecule type" value="Genomic_DNA"/>
</dbReference>
<dbReference type="InterPro" id="IPR013525">
    <property type="entry name" value="ABC2_TM"/>
</dbReference>
<evidence type="ECO:0000256" key="3">
    <source>
        <dbReference type="ARBA" id="ARBA00022448"/>
    </source>
</evidence>
<feature type="region of interest" description="Disordered" evidence="10">
    <location>
        <begin position="1"/>
        <end position="20"/>
    </location>
</feature>